<protein>
    <submittedName>
        <fullName evidence="7">Radical SAM domain-containing protein</fullName>
    </submittedName>
</protein>
<evidence type="ECO:0000256" key="2">
    <source>
        <dbReference type="ARBA" id="ARBA00022691"/>
    </source>
</evidence>
<dbReference type="GO" id="GO:0003824">
    <property type="term" value="F:catalytic activity"/>
    <property type="evidence" value="ECO:0007669"/>
    <property type="project" value="InterPro"/>
</dbReference>
<dbReference type="EMBL" id="ATBP01000180">
    <property type="protein sequence ID" value="ETR72131.1"/>
    <property type="molecule type" value="Genomic_DNA"/>
</dbReference>
<evidence type="ECO:0000256" key="4">
    <source>
        <dbReference type="ARBA" id="ARBA00023004"/>
    </source>
</evidence>
<accession>A0A1V1PBA3</accession>
<dbReference type="PROSITE" id="PS51918">
    <property type="entry name" value="RADICAL_SAM"/>
    <property type="match status" value="1"/>
</dbReference>
<evidence type="ECO:0000256" key="3">
    <source>
        <dbReference type="ARBA" id="ARBA00022723"/>
    </source>
</evidence>
<dbReference type="InterPro" id="IPR050377">
    <property type="entry name" value="Radical_SAM_PqqE_MftC-like"/>
</dbReference>
<keyword evidence="5" id="KW-0411">Iron-sulfur</keyword>
<comment type="cofactor">
    <cofactor evidence="1">
        <name>[4Fe-4S] cluster</name>
        <dbReference type="ChEBI" id="CHEBI:49883"/>
    </cofactor>
</comment>
<name>A0A1V1PBA3_9BACT</name>
<gene>
    <name evidence="7" type="ORF">OMM_07693</name>
</gene>
<proteinExistence type="predicted"/>
<organism evidence="7 8">
    <name type="scientific">Candidatus Magnetoglobus multicellularis str. Araruama</name>
    <dbReference type="NCBI Taxonomy" id="890399"/>
    <lineage>
        <taxon>Bacteria</taxon>
        <taxon>Pseudomonadati</taxon>
        <taxon>Thermodesulfobacteriota</taxon>
        <taxon>Desulfobacteria</taxon>
        <taxon>Desulfobacterales</taxon>
        <taxon>Desulfobacteraceae</taxon>
        <taxon>Candidatus Magnetoglobus</taxon>
    </lineage>
</organism>
<keyword evidence="4" id="KW-0408">Iron</keyword>
<dbReference type="PANTHER" id="PTHR11228:SF7">
    <property type="entry name" value="PQQA PEPTIDE CYCLASE"/>
    <property type="match status" value="1"/>
</dbReference>
<dbReference type="Proteomes" id="UP000189670">
    <property type="component" value="Unassembled WGS sequence"/>
</dbReference>
<dbReference type="Pfam" id="PF04055">
    <property type="entry name" value="Radical_SAM"/>
    <property type="match status" value="1"/>
</dbReference>
<evidence type="ECO:0000256" key="5">
    <source>
        <dbReference type="ARBA" id="ARBA00023014"/>
    </source>
</evidence>
<sequence length="307" mass="35259">MGSRLERKLDMSYENAINILNYCHNLGSENLTIIGGEPTLHKDLTKIVDSAIQIGYNNIYIDTNGLAINNLKTIDPQKLTYIRFSLDGATAETHEKVRGSGTYEKTIKSIKKLIKENYQVGITCTIFKFNINDSLKLLDLAEKLGIKLINYHVFSEEGRGKRNSDWGLSPKEWINFYEHIETLKHKYQISIWYPPTWTTHKNLYRYVDEGYRGCPGCTLDRLSIFPDGKSYICSVLFDESLYFGTITDKGFILNREHNEFEIFTKAAFSVSKPWLSGCPAESILEKNGKKETPSEYISICRCWKSQI</sequence>
<evidence type="ECO:0000313" key="8">
    <source>
        <dbReference type="Proteomes" id="UP000189670"/>
    </source>
</evidence>
<dbReference type="InterPro" id="IPR013785">
    <property type="entry name" value="Aldolase_TIM"/>
</dbReference>
<dbReference type="SUPFAM" id="SSF102114">
    <property type="entry name" value="Radical SAM enzymes"/>
    <property type="match status" value="1"/>
</dbReference>
<dbReference type="PANTHER" id="PTHR11228">
    <property type="entry name" value="RADICAL SAM DOMAIN PROTEIN"/>
    <property type="match status" value="1"/>
</dbReference>
<dbReference type="AlphaFoldDB" id="A0A1V1PBA3"/>
<evidence type="ECO:0000313" key="7">
    <source>
        <dbReference type="EMBL" id="ETR72131.1"/>
    </source>
</evidence>
<dbReference type="CDD" id="cd01335">
    <property type="entry name" value="Radical_SAM"/>
    <property type="match status" value="1"/>
</dbReference>
<reference evidence="8" key="1">
    <citation type="submission" date="2012-11" db="EMBL/GenBank/DDBJ databases">
        <authorList>
            <person name="Lucero-Rivera Y.E."/>
            <person name="Tovar-Ramirez D."/>
        </authorList>
    </citation>
    <scope>NUCLEOTIDE SEQUENCE [LARGE SCALE GENOMIC DNA]</scope>
    <source>
        <strain evidence="8">Araruama</strain>
    </source>
</reference>
<dbReference type="Gene3D" id="3.20.20.70">
    <property type="entry name" value="Aldolase class I"/>
    <property type="match status" value="1"/>
</dbReference>
<dbReference type="GO" id="GO:0046872">
    <property type="term" value="F:metal ion binding"/>
    <property type="evidence" value="ECO:0007669"/>
    <property type="project" value="UniProtKB-KW"/>
</dbReference>
<comment type="caution">
    <text evidence="7">The sequence shown here is derived from an EMBL/GenBank/DDBJ whole genome shotgun (WGS) entry which is preliminary data.</text>
</comment>
<keyword evidence="3" id="KW-0479">Metal-binding</keyword>
<evidence type="ECO:0000256" key="1">
    <source>
        <dbReference type="ARBA" id="ARBA00001966"/>
    </source>
</evidence>
<feature type="domain" description="Radical SAM core" evidence="6">
    <location>
        <begin position="1"/>
        <end position="194"/>
    </location>
</feature>
<dbReference type="GO" id="GO:0051536">
    <property type="term" value="F:iron-sulfur cluster binding"/>
    <property type="evidence" value="ECO:0007669"/>
    <property type="project" value="UniProtKB-KW"/>
</dbReference>
<evidence type="ECO:0000259" key="6">
    <source>
        <dbReference type="PROSITE" id="PS51918"/>
    </source>
</evidence>
<keyword evidence="2" id="KW-0949">S-adenosyl-L-methionine</keyword>
<dbReference type="InterPro" id="IPR058240">
    <property type="entry name" value="rSAM_sf"/>
</dbReference>
<dbReference type="InterPro" id="IPR007197">
    <property type="entry name" value="rSAM"/>
</dbReference>